<protein>
    <submittedName>
        <fullName evidence="1">Uncharacterized protein</fullName>
    </submittedName>
</protein>
<accession>A0AAV7DUX1</accession>
<dbReference type="Proteomes" id="UP000825729">
    <property type="component" value="Unassembled WGS sequence"/>
</dbReference>
<organism evidence="1 2">
    <name type="scientific">Aristolochia fimbriata</name>
    <name type="common">White veined hardy Dutchman's pipe vine</name>
    <dbReference type="NCBI Taxonomy" id="158543"/>
    <lineage>
        <taxon>Eukaryota</taxon>
        <taxon>Viridiplantae</taxon>
        <taxon>Streptophyta</taxon>
        <taxon>Embryophyta</taxon>
        <taxon>Tracheophyta</taxon>
        <taxon>Spermatophyta</taxon>
        <taxon>Magnoliopsida</taxon>
        <taxon>Magnoliidae</taxon>
        <taxon>Piperales</taxon>
        <taxon>Aristolochiaceae</taxon>
        <taxon>Aristolochia</taxon>
    </lineage>
</organism>
<sequence length="76" mass="9002">MRGVRGRERANVAVSGWNRYLHRITFLELLGFHWLQDFHPETCNFDEDDKDGASHRRWTGRSNLIEPELESKSRFG</sequence>
<proteinExistence type="predicted"/>
<gene>
    <name evidence="1" type="ORF">H6P81_019929</name>
</gene>
<dbReference type="AlphaFoldDB" id="A0AAV7DUX1"/>
<reference evidence="1 2" key="1">
    <citation type="submission" date="2021-07" db="EMBL/GenBank/DDBJ databases">
        <title>The Aristolochia fimbriata genome: insights into angiosperm evolution, floral development and chemical biosynthesis.</title>
        <authorList>
            <person name="Jiao Y."/>
        </authorList>
    </citation>
    <scope>NUCLEOTIDE SEQUENCE [LARGE SCALE GENOMIC DNA]</scope>
    <source>
        <strain evidence="1">IBCAS-2021</strain>
        <tissue evidence="1">Leaf</tissue>
    </source>
</reference>
<dbReference type="EMBL" id="JAINDJ010000008">
    <property type="protein sequence ID" value="KAG9439764.1"/>
    <property type="molecule type" value="Genomic_DNA"/>
</dbReference>
<evidence type="ECO:0000313" key="1">
    <source>
        <dbReference type="EMBL" id="KAG9439764.1"/>
    </source>
</evidence>
<evidence type="ECO:0000313" key="2">
    <source>
        <dbReference type="Proteomes" id="UP000825729"/>
    </source>
</evidence>
<name>A0AAV7DUX1_ARIFI</name>
<keyword evidence="2" id="KW-1185">Reference proteome</keyword>
<comment type="caution">
    <text evidence="1">The sequence shown here is derived from an EMBL/GenBank/DDBJ whole genome shotgun (WGS) entry which is preliminary data.</text>
</comment>